<name>A0A517ZUB6_9PLAN</name>
<accession>A0A517ZUB6</accession>
<dbReference type="AlphaFoldDB" id="A0A517ZUB6"/>
<sequence>MEDKSAKRPSLLKRVALWTVPTLLVVAAAVYGYQLYQSHAAWEAEIHRIEGSGEPVHSADLAVKLDNPQDDAGPLLLEAIAALQEPEQAYLQLMTAETPTRAGAHRPLRDELQANQKSRELIAQAVARPHCRLLVDASASNPRRSEMLKCRALSGLLHAQVLWSLGTGEAQTAFSSTIQGFQLARLVGEESLTESRFTAIAMQNTSLNSLAELLSGEKITPADFIALDGELSRAASDCRCQPMLIAIRTHLIDGAALPRIREAISMPGAPAWIAWCKRVLSEPQVIENAVYWIQMLSELAAISDQPGLDNPEISDWQQRVAQSSFSFVKPYLAATPQLRGPILAMRQRLMLARWALRVDRFYRQNGRFPDELSEVCDAECPIVAPDLLFSQPLVFETYERGFVIRIETVEHPDQEFLKNCRFEVTYPGTGDLQDAPDLSTQE</sequence>
<protein>
    <submittedName>
        <fullName evidence="1">Uncharacterized protein</fullName>
    </submittedName>
</protein>
<proteinExistence type="predicted"/>
<dbReference type="KEGG" id="sdyn:Mal52_45590"/>
<reference evidence="1 2" key="1">
    <citation type="submission" date="2019-02" db="EMBL/GenBank/DDBJ databases">
        <title>Deep-cultivation of Planctomycetes and their phenomic and genomic characterization uncovers novel biology.</title>
        <authorList>
            <person name="Wiegand S."/>
            <person name="Jogler M."/>
            <person name="Boedeker C."/>
            <person name="Pinto D."/>
            <person name="Vollmers J."/>
            <person name="Rivas-Marin E."/>
            <person name="Kohn T."/>
            <person name="Peeters S.H."/>
            <person name="Heuer A."/>
            <person name="Rast P."/>
            <person name="Oberbeckmann S."/>
            <person name="Bunk B."/>
            <person name="Jeske O."/>
            <person name="Meyerdierks A."/>
            <person name="Storesund J.E."/>
            <person name="Kallscheuer N."/>
            <person name="Luecker S."/>
            <person name="Lage O.M."/>
            <person name="Pohl T."/>
            <person name="Merkel B.J."/>
            <person name="Hornburger P."/>
            <person name="Mueller R.-W."/>
            <person name="Bruemmer F."/>
            <person name="Labrenz M."/>
            <person name="Spormann A.M."/>
            <person name="Op den Camp H."/>
            <person name="Overmann J."/>
            <person name="Amann R."/>
            <person name="Jetten M.S.M."/>
            <person name="Mascher T."/>
            <person name="Medema M.H."/>
            <person name="Devos D.P."/>
            <person name="Kaster A.-K."/>
            <person name="Ovreas L."/>
            <person name="Rohde M."/>
            <person name="Galperin M.Y."/>
            <person name="Jogler C."/>
        </authorList>
    </citation>
    <scope>NUCLEOTIDE SEQUENCE [LARGE SCALE GENOMIC DNA]</scope>
    <source>
        <strain evidence="1 2">Mal52</strain>
    </source>
</reference>
<dbReference type="Proteomes" id="UP000319383">
    <property type="component" value="Chromosome"/>
</dbReference>
<evidence type="ECO:0000313" key="2">
    <source>
        <dbReference type="Proteomes" id="UP000319383"/>
    </source>
</evidence>
<evidence type="ECO:0000313" key="1">
    <source>
        <dbReference type="EMBL" id="QDU46062.1"/>
    </source>
</evidence>
<keyword evidence="2" id="KW-1185">Reference proteome</keyword>
<dbReference type="EMBL" id="CP036276">
    <property type="protein sequence ID" value="QDU46062.1"/>
    <property type="molecule type" value="Genomic_DNA"/>
</dbReference>
<organism evidence="1 2">
    <name type="scientific">Symmachiella dynata</name>
    <dbReference type="NCBI Taxonomy" id="2527995"/>
    <lineage>
        <taxon>Bacteria</taxon>
        <taxon>Pseudomonadati</taxon>
        <taxon>Planctomycetota</taxon>
        <taxon>Planctomycetia</taxon>
        <taxon>Planctomycetales</taxon>
        <taxon>Planctomycetaceae</taxon>
        <taxon>Symmachiella</taxon>
    </lineage>
</organism>
<dbReference type="RefSeq" id="WP_145378588.1">
    <property type="nucleotide sequence ID" value="NZ_CP036276.1"/>
</dbReference>
<gene>
    <name evidence="1" type="ORF">Mal52_45590</name>
</gene>